<feature type="compositionally biased region" description="Basic and acidic residues" evidence="2">
    <location>
        <begin position="23"/>
        <end position="32"/>
    </location>
</feature>
<keyword evidence="3" id="KW-1133">Transmembrane helix</keyword>
<dbReference type="EMBL" id="JADCKC010000002">
    <property type="protein sequence ID" value="MBE5037474.1"/>
    <property type="molecule type" value="Genomic_DNA"/>
</dbReference>
<dbReference type="Gene3D" id="3.40.630.40">
    <property type="entry name" value="Zn-dependent exopeptidases"/>
    <property type="match status" value="1"/>
</dbReference>
<accession>A0ABR9R2W4</accession>
<dbReference type="PANTHER" id="PTHR30404">
    <property type="entry name" value="N-ACETYLMURAMOYL-L-ALANINE AMIDASE"/>
    <property type="match status" value="1"/>
</dbReference>
<evidence type="ECO:0000256" key="3">
    <source>
        <dbReference type="SAM" id="Phobius"/>
    </source>
</evidence>
<comment type="caution">
    <text evidence="5">The sequence shown here is derived from an EMBL/GenBank/DDBJ whole genome shotgun (WGS) entry which is preliminary data.</text>
</comment>
<protein>
    <submittedName>
        <fullName evidence="5">N-acetylmuramoyl-L-alanine amidase</fullName>
    </submittedName>
</protein>
<dbReference type="Proteomes" id="UP000768567">
    <property type="component" value="Unassembled WGS sequence"/>
</dbReference>
<dbReference type="InterPro" id="IPR002508">
    <property type="entry name" value="MurNAc-LAA_cat"/>
</dbReference>
<dbReference type="InterPro" id="IPR050695">
    <property type="entry name" value="N-acetylmuramoyl_amidase_3"/>
</dbReference>
<evidence type="ECO:0000256" key="2">
    <source>
        <dbReference type="SAM" id="MobiDB-lite"/>
    </source>
</evidence>
<evidence type="ECO:0000313" key="5">
    <source>
        <dbReference type="EMBL" id="MBE5037474.1"/>
    </source>
</evidence>
<keyword evidence="1" id="KW-0378">Hydrolase</keyword>
<evidence type="ECO:0000256" key="1">
    <source>
        <dbReference type="ARBA" id="ARBA00022801"/>
    </source>
</evidence>
<dbReference type="SMART" id="SM00646">
    <property type="entry name" value="Ami_3"/>
    <property type="match status" value="1"/>
</dbReference>
<feature type="region of interest" description="Disordered" evidence="2">
    <location>
        <begin position="1"/>
        <end position="51"/>
    </location>
</feature>
<dbReference type="CDD" id="cd02696">
    <property type="entry name" value="MurNAc-LAA"/>
    <property type="match status" value="1"/>
</dbReference>
<proteinExistence type="predicted"/>
<feature type="domain" description="MurNAc-LAA" evidence="4">
    <location>
        <begin position="177"/>
        <end position="315"/>
    </location>
</feature>
<keyword evidence="6" id="KW-1185">Reference proteome</keyword>
<dbReference type="RefSeq" id="WP_193500839.1">
    <property type="nucleotide sequence ID" value="NZ_JADCKC010000002.1"/>
</dbReference>
<dbReference type="PANTHER" id="PTHR30404:SF0">
    <property type="entry name" value="N-ACETYLMURAMOYL-L-ALANINE AMIDASE AMIC"/>
    <property type="match status" value="1"/>
</dbReference>
<sequence length="325" mass="35692">MEQRTGRPQHRRSVYHGTQAQRQDVRRVRTEPPRSAPEYPPRSSRSASYRRYAAKKRKRRALRRLMYLAAGLLILAAGVLAVTQTDFFPIHGGEEEPAAPAAAAAEPTAEEAQSGFIVAVDPGHGGGDIGAEGVYFDEWEMTWKTADYLMDLLEADDRFSPFMTTDGTEYEKASQRAANAVAGGAQLLISIHGNSGEDPSYAGFECYPVPPGRTYNAESLAFAQLIADGFGAANEKLRGQNGVRYIYYDANNEKQIYEVSDTTVHTDPTFTLLEECGCPAVLAEQCFITSPEDVDAFGDEDGCQAAAKIYYDAICSWYETYGQTS</sequence>
<dbReference type="Pfam" id="PF01520">
    <property type="entry name" value="Amidase_3"/>
    <property type="match status" value="1"/>
</dbReference>
<gene>
    <name evidence="5" type="ORF">INF35_06730</name>
</gene>
<keyword evidence="3" id="KW-0812">Transmembrane</keyword>
<evidence type="ECO:0000313" key="6">
    <source>
        <dbReference type="Proteomes" id="UP000768567"/>
    </source>
</evidence>
<keyword evidence="3" id="KW-0472">Membrane</keyword>
<organism evidence="5 6">
    <name type="scientific">Gemmiger gallinarum</name>
    <dbReference type="NCBI Taxonomy" id="2779354"/>
    <lineage>
        <taxon>Bacteria</taxon>
        <taxon>Bacillati</taxon>
        <taxon>Bacillota</taxon>
        <taxon>Clostridia</taxon>
        <taxon>Eubacteriales</taxon>
        <taxon>Gemmiger</taxon>
    </lineage>
</organism>
<feature type="transmembrane region" description="Helical" evidence="3">
    <location>
        <begin position="65"/>
        <end position="82"/>
    </location>
</feature>
<dbReference type="SUPFAM" id="SSF53187">
    <property type="entry name" value="Zn-dependent exopeptidases"/>
    <property type="match status" value="1"/>
</dbReference>
<feature type="compositionally biased region" description="Low complexity" evidence="2">
    <location>
        <begin position="41"/>
        <end position="51"/>
    </location>
</feature>
<name>A0ABR9R2W4_9FIRM</name>
<evidence type="ECO:0000259" key="4">
    <source>
        <dbReference type="SMART" id="SM00646"/>
    </source>
</evidence>
<reference evidence="5 6" key="1">
    <citation type="submission" date="2020-10" db="EMBL/GenBank/DDBJ databases">
        <title>ChiBAC.</title>
        <authorList>
            <person name="Zenner C."/>
            <person name="Hitch T.C.A."/>
            <person name="Clavel T."/>
        </authorList>
    </citation>
    <scope>NUCLEOTIDE SEQUENCE [LARGE SCALE GENOMIC DNA]</scope>
    <source>
        <strain evidence="5 6">DSM 109015</strain>
    </source>
</reference>